<evidence type="ECO:0000256" key="2">
    <source>
        <dbReference type="ARBA" id="ARBA00022645"/>
    </source>
</evidence>
<dbReference type="InterPro" id="IPR040921">
    <property type="entry name" value="Peptidase_S66C"/>
</dbReference>
<evidence type="ECO:0000313" key="9">
    <source>
        <dbReference type="Proteomes" id="UP000077202"/>
    </source>
</evidence>
<evidence type="ECO:0000256" key="3">
    <source>
        <dbReference type="ARBA" id="ARBA00022670"/>
    </source>
</evidence>
<protein>
    <recommendedName>
        <fullName evidence="10">LD-carboxypeptidase</fullName>
    </recommendedName>
</protein>
<dbReference type="Proteomes" id="UP000077202">
    <property type="component" value="Unassembled WGS sequence"/>
</dbReference>
<evidence type="ECO:0000259" key="7">
    <source>
        <dbReference type="Pfam" id="PF17676"/>
    </source>
</evidence>
<name>A0A176VKS2_MARPO</name>
<feature type="domain" description="LD-carboxypeptidase C-terminal" evidence="7">
    <location>
        <begin position="188"/>
        <end position="318"/>
    </location>
</feature>
<evidence type="ECO:0008006" key="10">
    <source>
        <dbReference type="Google" id="ProtNLM"/>
    </source>
</evidence>
<accession>A0A176VKS2</accession>
<sequence length="329" mass="35463">MAVVLPPPVKAGDAVSIVAPASDVDFEILERAVTILRSWGLEPIVHPQVYERFGYTAGSDEERAQGIVDAFDDARTTAVICANGGYGCTRLTAFLSAKKLGPHNAPRKRFFGFSDITAIHSAMRIAVPGYVSFHAPMPASLAFQSSTDESKDALRRALFSSSLKDACPPLKGRCLQIGRAKFSGGIVSGRLIGGNLTLMSSIVGTVWGEELEDCILLLEDVDEPLYKLDRMLTQLFNSKGGLSSVDRLAALVLGDFGDAFKSATTKELVGEDMEEVDVKSWFWLEQLGLLGDLPILIDIPVGHIDNNRVLALGAFAEIDLIAGEIRPLL</sequence>
<proteinExistence type="inferred from homology"/>
<keyword evidence="4" id="KW-0378">Hydrolase</keyword>
<dbReference type="InterPro" id="IPR040449">
    <property type="entry name" value="Peptidase_S66_N"/>
</dbReference>
<dbReference type="AlphaFoldDB" id="A0A176VKS2"/>
<evidence type="ECO:0000256" key="5">
    <source>
        <dbReference type="ARBA" id="ARBA00022825"/>
    </source>
</evidence>
<comment type="similarity">
    <text evidence="1">Belongs to the peptidase S66 family.</text>
</comment>
<organism evidence="8 9">
    <name type="scientific">Marchantia polymorpha subsp. ruderalis</name>
    <dbReference type="NCBI Taxonomy" id="1480154"/>
    <lineage>
        <taxon>Eukaryota</taxon>
        <taxon>Viridiplantae</taxon>
        <taxon>Streptophyta</taxon>
        <taxon>Embryophyta</taxon>
        <taxon>Marchantiophyta</taxon>
        <taxon>Marchantiopsida</taxon>
        <taxon>Marchantiidae</taxon>
        <taxon>Marchantiales</taxon>
        <taxon>Marchantiaceae</taxon>
        <taxon>Marchantia</taxon>
    </lineage>
</organism>
<gene>
    <name evidence="8" type="ORF">AXG93_872s1260</name>
</gene>
<comment type="caution">
    <text evidence="8">The sequence shown here is derived from an EMBL/GenBank/DDBJ whole genome shotgun (WGS) entry which is preliminary data.</text>
</comment>
<evidence type="ECO:0000259" key="6">
    <source>
        <dbReference type="Pfam" id="PF02016"/>
    </source>
</evidence>
<dbReference type="Gene3D" id="3.50.30.60">
    <property type="entry name" value="LD-carboxypeptidase A C-terminal domain-like"/>
    <property type="match status" value="1"/>
</dbReference>
<dbReference type="PANTHER" id="PTHR30237">
    <property type="entry name" value="MURAMOYLTETRAPEPTIDE CARBOXYPEPTIDASE"/>
    <property type="match status" value="1"/>
</dbReference>
<dbReference type="InterPro" id="IPR029062">
    <property type="entry name" value="Class_I_gatase-like"/>
</dbReference>
<dbReference type="GO" id="GO:0006508">
    <property type="term" value="P:proteolysis"/>
    <property type="evidence" value="ECO:0007669"/>
    <property type="project" value="UniProtKB-KW"/>
</dbReference>
<dbReference type="CDD" id="cd07025">
    <property type="entry name" value="Peptidase_S66"/>
    <property type="match status" value="1"/>
</dbReference>
<keyword evidence="9" id="KW-1185">Reference proteome</keyword>
<dbReference type="SUPFAM" id="SSF141986">
    <property type="entry name" value="LD-carboxypeptidase A C-terminal domain-like"/>
    <property type="match status" value="1"/>
</dbReference>
<dbReference type="Pfam" id="PF02016">
    <property type="entry name" value="Peptidase_S66"/>
    <property type="match status" value="1"/>
</dbReference>
<dbReference type="EMBL" id="LVLJ01003524">
    <property type="protein sequence ID" value="OAE21157.1"/>
    <property type="molecule type" value="Genomic_DNA"/>
</dbReference>
<evidence type="ECO:0000256" key="4">
    <source>
        <dbReference type="ARBA" id="ARBA00022801"/>
    </source>
</evidence>
<evidence type="ECO:0000313" key="8">
    <source>
        <dbReference type="EMBL" id="OAE21157.1"/>
    </source>
</evidence>
<dbReference type="GO" id="GO:0004180">
    <property type="term" value="F:carboxypeptidase activity"/>
    <property type="evidence" value="ECO:0007669"/>
    <property type="project" value="UniProtKB-KW"/>
</dbReference>
<keyword evidence="5" id="KW-0720">Serine protease</keyword>
<dbReference type="GO" id="GO:0008236">
    <property type="term" value="F:serine-type peptidase activity"/>
    <property type="evidence" value="ECO:0007669"/>
    <property type="project" value="UniProtKB-KW"/>
</dbReference>
<dbReference type="PIRSF" id="PIRSF028757">
    <property type="entry name" value="LD-carboxypeptidase"/>
    <property type="match status" value="1"/>
</dbReference>
<dbReference type="PANTHER" id="PTHR30237:SF2">
    <property type="entry name" value="MUREIN TETRAPEPTIDE CARBOXYPEPTIDASE"/>
    <property type="match status" value="1"/>
</dbReference>
<evidence type="ECO:0000256" key="1">
    <source>
        <dbReference type="ARBA" id="ARBA00010233"/>
    </source>
</evidence>
<keyword evidence="2" id="KW-0121">Carboxypeptidase</keyword>
<dbReference type="Pfam" id="PF17676">
    <property type="entry name" value="Peptidase_S66C"/>
    <property type="match status" value="1"/>
</dbReference>
<dbReference type="InterPro" id="IPR003507">
    <property type="entry name" value="S66_fam"/>
</dbReference>
<dbReference type="SUPFAM" id="SSF52317">
    <property type="entry name" value="Class I glutamine amidotransferase-like"/>
    <property type="match status" value="1"/>
</dbReference>
<dbReference type="InterPro" id="IPR027461">
    <property type="entry name" value="Carboxypeptidase_A_C_sf"/>
</dbReference>
<feature type="domain" description="LD-carboxypeptidase N-terminal" evidence="6">
    <location>
        <begin position="15"/>
        <end position="134"/>
    </location>
</feature>
<reference evidence="8" key="1">
    <citation type="submission" date="2016-03" db="EMBL/GenBank/DDBJ databases">
        <title>Mechanisms controlling the formation of the plant cell surface in tip-growing cells are functionally conserved among land plants.</title>
        <authorList>
            <person name="Honkanen S."/>
            <person name="Jones V.A."/>
            <person name="Morieri G."/>
            <person name="Champion C."/>
            <person name="Hetherington A.J."/>
            <person name="Kelly S."/>
            <person name="Saint-Marcoux D."/>
            <person name="Proust H."/>
            <person name="Prescott H."/>
            <person name="Dolan L."/>
        </authorList>
    </citation>
    <scope>NUCLEOTIDE SEQUENCE [LARGE SCALE GENOMIC DNA]</scope>
    <source>
        <tissue evidence="8">Whole gametophyte</tissue>
    </source>
</reference>
<dbReference type="InterPro" id="IPR027478">
    <property type="entry name" value="LdcA_N"/>
</dbReference>
<keyword evidence="3" id="KW-0645">Protease</keyword>
<dbReference type="Gene3D" id="3.40.50.10740">
    <property type="entry name" value="Class I glutamine amidotransferase-like"/>
    <property type="match status" value="1"/>
</dbReference>